<gene>
    <name evidence="1" type="ordered locus">SCAB_0622</name>
</gene>
<accession>C9ZBE5</accession>
<sequence length="50" mass="5257">MGDWGFRSVGVSHRPGLVSSTLMALATTRVCPLAVTDVLLAEVTTRVTPS</sequence>
<organism evidence="1 2">
    <name type="scientific">Streptomyces scabiei (strain 87.22)</name>
    <dbReference type="NCBI Taxonomy" id="680198"/>
    <lineage>
        <taxon>Bacteria</taxon>
        <taxon>Bacillati</taxon>
        <taxon>Actinomycetota</taxon>
        <taxon>Actinomycetes</taxon>
        <taxon>Kitasatosporales</taxon>
        <taxon>Streptomycetaceae</taxon>
        <taxon>Streptomyces</taxon>
    </lineage>
</organism>
<name>C9ZBE5_STRSW</name>
<reference evidence="1 2" key="1">
    <citation type="journal article" date="2010" name="Mol. Plant Microbe Interact.">
        <title>Streptomyces scabies 87-22 contains a coronafacic acid-like biosynthetic cluster that contributes to plant-microbe interactions.</title>
        <authorList>
            <person name="Bignell D.R."/>
            <person name="Seipke R.F."/>
            <person name="Huguet-Tapia J.C."/>
            <person name="Chambers A.H."/>
            <person name="Parry R.J."/>
            <person name="Loria R."/>
        </authorList>
    </citation>
    <scope>NUCLEOTIDE SEQUENCE [LARGE SCALE GENOMIC DNA]</scope>
    <source>
        <strain evidence="1 2">87.22</strain>
    </source>
</reference>
<protein>
    <submittedName>
        <fullName evidence="1">Uncharacterized protein</fullName>
    </submittedName>
</protein>
<dbReference type="AlphaFoldDB" id="C9ZBE5"/>
<evidence type="ECO:0000313" key="2">
    <source>
        <dbReference type="Proteomes" id="UP000001444"/>
    </source>
</evidence>
<keyword evidence="2" id="KW-1185">Reference proteome</keyword>
<dbReference type="EMBL" id="FN554889">
    <property type="protein sequence ID" value="CBG67290.1"/>
    <property type="molecule type" value="Genomic_DNA"/>
</dbReference>
<evidence type="ECO:0000313" key="1">
    <source>
        <dbReference type="EMBL" id="CBG67290.1"/>
    </source>
</evidence>
<dbReference type="KEGG" id="scb:SCAB_0622"/>
<proteinExistence type="predicted"/>
<dbReference type="HOGENOM" id="CLU_3123420_0_0_11"/>
<dbReference type="Proteomes" id="UP000001444">
    <property type="component" value="Chromosome"/>
</dbReference>